<keyword evidence="6" id="KW-1185">Reference proteome</keyword>
<dbReference type="InterPro" id="IPR036388">
    <property type="entry name" value="WH-like_DNA-bd_sf"/>
</dbReference>
<evidence type="ECO:0000313" key="5">
    <source>
        <dbReference type="EMBL" id="RWR89625.1"/>
    </source>
</evidence>
<dbReference type="InterPro" id="IPR029063">
    <property type="entry name" value="SAM-dependent_MTases_sf"/>
</dbReference>
<dbReference type="OrthoDB" id="2410195at2759"/>
<reference evidence="5 6" key="1">
    <citation type="journal article" date="2019" name="Nat. Plants">
        <title>Stout camphor tree genome fills gaps in understanding of flowering plant genome evolution.</title>
        <authorList>
            <person name="Chaw S.M."/>
            <person name="Liu Y.C."/>
            <person name="Wu Y.W."/>
            <person name="Wang H.Y."/>
            <person name="Lin C.I."/>
            <person name="Wu C.S."/>
            <person name="Ke H.M."/>
            <person name="Chang L.Y."/>
            <person name="Hsu C.Y."/>
            <person name="Yang H.T."/>
            <person name="Sudianto E."/>
            <person name="Hsu M.H."/>
            <person name="Wu K.P."/>
            <person name="Wang L.N."/>
            <person name="Leebens-Mack J.H."/>
            <person name="Tsai I.J."/>
        </authorList>
    </citation>
    <scope>NUCLEOTIDE SEQUENCE [LARGE SCALE GENOMIC DNA]</scope>
    <source>
        <strain evidence="6">cv. Chaw 1501</strain>
        <tissue evidence="5">Young leaves</tissue>
    </source>
</reference>
<comment type="caution">
    <text evidence="5">The sequence shown here is derived from an EMBL/GenBank/DDBJ whole genome shotgun (WGS) entry which is preliminary data.</text>
</comment>
<proteinExistence type="predicted"/>
<evidence type="ECO:0000256" key="2">
    <source>
        <dbReference type="ARBA" id="ARBA00022679"/>
    </source>
</evidence>
<evidence type="ECO:0000256" key="3">
    <source>
        <dbReference type="ARBA" id="ARBA00022691"/>
    </source>
</evidence>
<feature type="domain" description="O-methyltransferase dimerisation" evidence="4">
    <location>
        <begin position="55"/>
        <end position="141"/>
    </location>
</feature>
<dbReference type="GO" id="GO:0032259">
    <property type="term" value="P:methylation"/>
    <property type="evidence" value="ECO:0007669"/>
    <property type="project" value="UniProtKB-KW"/>
</dbReference>
<sequence length="174" mass="19783">MMVHAGGKERDEQEWHKIFMDAGFNQCKMAPVLAMELIREREGAHELLQAQAHVWNNIFSFISSMSLKCAVQLGILDIIQNHGRPMTLSELVASLPVTRARASHVHRLMRLLVHSGFFALQKNGNGDEGYVLTASSKLLLKESRTSLSPFLLLMLDQMAMYPWHFSSKWFQGDE</sequence>
<dbReference type="Proteomes" id="UP000283530">
    <property type="component" value="Unassembled WGS sequence"/>
</dbReference>
<gene>
    <name evidence="5" type="ORF">CKAN_01868900</name>
</gene>
<dbReference type="Gene3D" id="1.10.10.10">
    <property type="entry name" value="Winged helix-like DNA-binding domain superfamily/Winged helix DNA-binding domain"/>
    <property type="match status" value="1"/>
</dbReference>
<dbReference type="GO" id="GO:0008168">
    <property type="term" value="F:methyltransferase activity"/>
    <property type="evidence" value="ECO:0007669"/>
    <property type="project" value="UniProtKB-KW"/>
</dbReference>
<dbReference type="InterPro" id="IPR012967">
    <property type="entry name" value="COMT_dimerisation"/>
</dbReference>
<keyword evidence="3" id="KW-0949">S-adenosyl-L-methionine</keyword>
<evidence type="ECO:0000256" key="1">
    <source>
        <dbReference type="ARBA" id="ARBA00022603"/>
    </source>
</evidence>
<dbReference type="Gene3D" id="3.40.50.150">
    <property type="entry name" value="Vaccinia Virus protein VP39"/>
    <property type="match status" value="1"/>
</dbReference>
<dbReference type="AlphaFoldDB" id="A0A443PFT2"/>
<dbReference type="PROSITE" id="PS51683">
    <property type="entry name" value="SAM_OMT_II"/>
    <property type="match status" value="2"/>
</dbReference>
<dbReference type="SUPFAM" id="SSF46785">
    <property type="entry name" value="Winged helix' DNA-binding domain"/>
    <property type="match status" value="1"/>
</dbReference>
<dbReference type="STRING" id="337451.A0A443PFT2"/>
<keyword evidence="2 5" id="KW-0808">Transferase</keyword>
<dbReference type="InterPro" id="IPR036390">
    <property type="entry name" value="WH_DNA-bd_sf"/>
</dbReference>
<keyword evidence="1 5" id="KW-0489">Methyltransferase</keyword>
<dbReference type="Pfam" id="PF08100">
    <property type="entry name" value="Dimerisation"/>
    <property type="match status" value="1"/>
</dbReference>
<accession>A0A443PFT2</accession>
<dbReference type="EMBL" id="QPKB01000007">
    <property type="protein sequence ID" value="RWR89625.1"/>
    <property type="molecule type" value="Genomic_DNA"/>
</dbReference>
<dbReference type="InterPro" id="IPR016461">
    <property type="entry name" value="COMT-like"/>
</dbReference>
<evidence type="ECO:0000313" key="6">
    <source>
        <dbReference type="Proteomes" id="UP000283530"/>
    </source>
</evidence>
<dbReference type="PANTHER" id="PTHR11746">
    <property type="entry name" value="O-METHYLTRANSFERASE"/>
    <property type="match status" value="1"/>
</dbReference>
<organism evidence="5 6">
    <name type="scientific">Cinnamomum micranthum f. kanehirae</name>
    <dbReference type="NCBI Taxonomy" id="337451"/>
    <lineage>
        <taxon>Eukaryota</taxon>
        <taxon>Viridiplantae</taxon>
        <taxon>Streptophyta</taxon>
        <taxon>Embryophyta</taxon>
        <taxon>Tracheophyta</taxon>
        <taxon>Spermatophyta</taxon>
        <taxon>Magnoliopsida</taxon>
        <taxon>Magnoliidae</taxon>
        <taxon>Laurales</taxon>
        <taxon>Lauraceae</taxon>
        <taxon>Cinnamomum</taxon>
    </lineage>
</organism>
<name>A0A443PFT2_9MAGN</name>
<protein>
    <submittedName>
        <fullName evidence="5">Flavonoid o-methyltransferase related</fullName>
    </submittedName>
</protein>
<dbReference type="FunFam" id="1.10.10.10:FF:000213">
    <property type="entry name" value="Coniferyl alcohol 9-O-methyltransferase"/>
    <property type="match status" value="1"/>
</dbReference>
<dbReference type="GO" id="GO:0046983">
    <property type="term" value="F:protein dimerization activity"/>
    <property type="evidence" value="ECO:0007669"/>
    <property type="project" value="InterPro"/>
</dbReference>
<evidence type="ECO:0000259" key="4">
    <source>
        <dbReference type="Pfam" id="PF08100"/>
    </source>
</evidence>